<keyword evidence="12 13" id="KW-0349">Heme</keyword>
<evidence type="ECO:0000256" key="13">
    <source>
        <dbReference type="RuleBase" id="RU000461"/>
    </source>
</evidence>
<keyword evidence="4 14" id="KW-0812">Transmembrane</keyword>
<comment type="subcellular location">
    <subcellularLocation>
        <location evidence="2">Membrane</location>
        <topology evidence="2">Single-pass membrane protein</topology>
    </subcellularLocation>
</comment>
<evidence type="ECO:0000256" key="1">
    <source>
        <dbReference type="ARBA" id="ARBA00001971"/>
    </source>
</evidence>
<organism evidence="15 16">
    <name type="scientific">Cinchona calisaya</name>
    <dbReference type="NCBI Taxonomy" id="153742"/>
    <lineage>
        <taxon>Eukaryota</taxon>
        <taxon>Viridiplantae</taxon>
        <taxon>Streptophyta</taxon>
        <taxon>Embryophyta</taxon>
        <taxon>Tracheophyta</taxon>
        <taxon>Spermatophyta</taxon>
        <taxon>Magnoliopsida</taxon>
        <taxon>eudicotyledons</taxon>
        <taxon>Gunneridae</taxon>
        <taxon>Pentapetalae</taxon>
        <taxon>asterids</taxon>
        <taxon>lamiids</taxon>
        <taxon>Gentianales</taxon>
        <taxon>Rubiaceae</taxon>
        <taxon>Cinchonoideae</taxon>
        <taxon>Cinchoneae</taxon>
        <taxon>Cinchona</taxon>
    </lineage>
</organism>
<dbReference type="GO" id="GO:0004497">
    <property type="term" value="F:monooxygenase activity"/>
    <property type="evidence" value="ECO:0007669"/>
    <property type="project" value="UniProtKB-KW"/>
</dbReference>
<evidence type="ECO:0000256" key="8">
    <source>
        <dbReference type="ARBA" id="ARBA00023004"/>
    </source>
</evidence>
<dbReference type="GO" id="GO:0016020">
    <property type="term" value="C:membrane"/>
    <property type="evidence" value="ECO:0007669"/>
    <property type="project" value="UniProtKB-SubCell"/>
</dbReference>
<evidence type="ECO:0000256" key="2">
    <source>
        <dbReference type="ARBA" id="ARBA00004167"/>
    </source>
</evidence>
<feature type="binding site" description="axial binding residue" evidence="12">
    <location>
        <position position="445"/>
    </location>
    <ligand>
        <name>heme</name>
        <dbReference type="ChEBI" id="CHEBI:30413"/>
    </ligand>
    <ligandPart>
        <name>Fe</name>
        <dbReference type="ChEBI" id="CHEBI:18248"/>
    </ligandPart>
</feature>
<protein>
    <recommendedName>
        <fullName evidence="9">sterol 22-desaturase</fullName>
        <ecNumber evidence="9">1.14.19.41</ecNumber>
    </recommendedName>
    <alternativeName>
        <fullName evidence="10">C-22 sterol desaturase</fullName>
    </alternativeName>
</protein>
<feature type="transmembrane region" description="Helical" evidence="14">
    <location>
        <begin position="18"/>
        <end position="35"/>
    </location>
</feature>
<keyword evidence="7 13" id="KW-0560">Oxidoreductase</keyword>
<evidence type="ECO:0000256" key="12">
    <source>
        <dbReference type="PIRSR" id="PIRSR602403-1"/>
    </source>
</evidence>
<dbReference type="SUPFAM" id="SSF48264">
    <property type="entry name" value="Cytochrome P450"/>
    <property type="match status" value="1"/>
</dbReference>
<keyword evidence="8 12" id="KW-0408">Iron</keyword>
<dbReference type="PROSITE" id="PS00086">
    <property type="entry name" value="CYTOCHROME_P450"/>
    <property type="match status" value="1"/>
</dbReference>
<dbReference type="EMBL" id="JBJUIK010000017">
    <property type="protein sequence ID" value="KAL3497345.1"/>
    <property type="molecule type" value="Genomic_DNA"/>
</dbReference>
<keyword evidence="5 12" id="KW-0479">Metal-binding</keyword>
<keyword evidence="13" id="KW-0503">Monooxygenase</keyword>
<dbReference type="Gene3D" id="1.10.630.10">
    <property type="entry name" value="Cytochrome P450"/>
    <property type="match status" value="1"/>
</dbReference>
<gene>
    <name evidence="15" type="ORF">ACH5RR_040077</name>
</gene>
<comment type="cofactor">
    <cofactor evidence="1 12">
        <name>heme</name>
        <dbReference type="ChEBI" id="CHEBI:30413"/>
    </cofactor>
</comment>
<evidence type="ECO:0000256" key="10">
    <source>
        <dbReference type="ARBA" id="ARBA00041546"/>
    </source>
</evidence>
<sequence length="504" mass="57958">MKSIWGAIATMLSKDTQYLPYLIALTIVLLLILLLEQISYLKKKSFLPGPTLVPPFIGSAISLVTNTKKFWDNEASLAKTNSIGISTNYLFGRFILFIYSSQLSHKVFSNIRPDAFHFLGYPFGKSLFGENSIMYMFGQDHKDLRRRIVPNFSPKALTTYTLIQQRIILKHLKSWLSIKLDEKPIPLRILCRQMNLETSETVFLGPYLSDEDRNRFNIDFNAFNMGLIKLPIDFPGFSFRKARLARRKVVKILSTCAEKSEQKMKNGEEPTCMIDFLTQENLANLILSYEEVGNLFFDFLFAAQDATTSALCWNITLLGSHPHVLQRVRQEVAKHWRPEFESSNEPFMNAEKLREMKYTEAVVKEVLRIRAPGALVPHIAGEDFQLTDNYVVPKGTVVFPSVFDSCFQGFPEPERFDPDRFMEDRQEDLIYRSNFLVFGAGAHQCVGQRYAMNYLVLFVAMFATLMDFKRADDHDGWDDGFVFAPTIFPKNDCKFLVSQRCNRG</sequence>
<dbReference type="InterPro" id="IPR036396">
    <property type="entry name" value="Cyt_P450_sf"/>
</dbReference>
<dbReference type="PRINTS" id="PR00465">
    <property type="entry name" value="EP450IV"/>
</dbReference>
<evidence type="ECO:0000256" key="9">
    <source>
        <dbReference type="ARBA" id="ARBA00039038"/>
    </source>
</evidence>
<dbReference type="GO" id="GO:0046872">
    <property type="term" value="F:metal ion binding"/>
    <property type="evidence" value="ECO:0007669"/>
    <property type="project" value="UniProtKB-KW"/>
</dbReference>
<comment type="caution">
    <text evidence="15">The sequence shown here is derived from an EMBL/GenBank/DDBJ whole genome shotgun (WGS) entry which is preliminary data.</text>
</comment>
<keyword evidence="16" id="KW-1185">Reference proteome</keyword>
<evidence type="ECO:0000256" key="14">
    <source>
        <dbReference type="SAM" id="Phobius"/>
    </source>
</evidence>
<dbReference type="InterPro" id="IPR017972">
    <property type="entry name" value="Cyt_P450_CS"/>
</dbReference>
<comment type="catalytic activity">
    <reaction evidence="11">
        <text>5-dehydroepisterol + NADPH + O2 + H(+) = ergosta-5,7,22,24(28)-tetraen-3beta-ol + NADP(+) + 2 H2O</text>
        <dbReference type="Rhea" id="RHEA:33467"/>
        <dbReference type="ChEBI" id="CHEBI:15377"/>
        <dbReference type="ChEBI" id="CHEBI:15378"/>
        <dbReference type="ChEBI" id="CHEBI:15379"/>
        <dbReference type="ChEBI" id="CHEBI:18249"/>
        <dbReference type="ChEBI" id="CHEBI:52972"/>
        <dbReference type="ChEBI" id="CHEBI:57783"/>
        <dbReference type="ChEBI" id="CHEBI:58349"/>
        <dbReference type="EC" id="1.14.19.41"/>
    </reaction>
</comment>
<dbReference type="AlphaFoldDB" id="A0ABD2XTQ1"/>
<reference evidence="15 16" key="1">
    <citation type="submission" date="2024-11" db="EMBL/GenBank/DDBJ databases">
        <title>A near-complete genome assembly of Cinchona calisaya.</title>
        <authorList>
            <person name="Lian D.C."/>
            <person name="Zhao X.W."/>
            <person name="Wei L."/>
        </authorList>
    </citation>
    <scope>NUCLEOTIDE SEQUENCE [LARGE SCALE GENOMIC DNA]</scope>
    <source>
        <tissue evidence="15">Nenye</tissue>
    </source>
</reference>
<evidence type="ECO:0000256" key="11">
    <source>
        <dbReference type="ARBA" id="ARBA00047463"/>
    </source>
</evidence>
<evidence type="ECO:0000313" key="15">
    <source>
        <dbReference type="EMBL" id="KAL3497345.1"/>
    </source>
</evidence>
<dbReference type="GO" id="GO:0000249">
    <property type="term" value="F:C-22 sterol desaturase (NADPH) activity"/>
    <property type="evidence" value="ECO:0007669"/>
    <property type="project" value="UniProtKB-EC"/>
</dbReference>
<evidence type="ECO:0000256" key="7">
    <source>
        <dbReference type="ARBA" id="ARBA00023002"/>
    </source>
</evidence>
<accession>A0ABD2XTQ1</accession>
<dbReference type="InterPro" id="IPR002403">
    <property type="entry name" value="Cyt_P450_E_grp-IV"/>
</dbReference>
<dbReference type="PANTHER" id="PTHR24286">
    <property type="entry name" value="CYTOCHROME P450 26"/>
    <property type="match status" value="1"/>
</dbReference>
<dbReference type="CDD" id="cd11082">
    <property type="entry name" value="CYP61_CYP710"/>
    <property type="match status" value="1"/>
</dbReference>
<dbReference type="InterPro" id="IPR001128">
    <property type="entry name" value="Cyt_P450"/>
</dbReference>
<keyword evidence="14" id="KW-0472">Membrane</keyword>
<evidence type="ECO:0000256" key="4">
    <source>
        <dbReference type="ARBA" id="ARBA00022692"/>
    </source>
</evidence>
<evidence type="ECO:0000256" key="3">
    <source>
        <dbReference type="ARBA" id="ARBA00010617"/>
    </source>
</evidence>
<dbReference type="PRINTS" id="PR00385">
    <property type="entry name" value="P450"/>
</dbReference>
<dbReference type="EC" id="1.14.19.41" evidence="9"/>
<dbReference type="Pfam" id="PF00067">
    <property type="entry name" value="p450"/>
    <property type="match status" value="1"/>
</dbReference>
<dbReference type="Proteomes" id="UP001630127">
    <property type="component" value="Unassembled WGS sequence"/>
</dbReference>
<evidence type="ECO:0000256" key="6">
    <source>
        <dbReference type="ARBA" id="ARBA00022989"/>
    </source>
</evidence>
<dbReference type="PANTHER" id="PTHR24286:SF228">
    <property type="entry name" value="C-22 STEROL DESATURASE ERG5"/>
    <property type="match status" value="1"/>
</dbReference>
<keyword evidence="6 14" id="KW-1133">Transmembrane helix</keyword>
<proteinExistence type="inferred from homology"/>
<comment type="similarity">
    <text evidence="3 13">Belongs to the cytochrome P450 family.</text>
</comment>
<evidence type="ECO:0000313" key="16">
    <source>
        <dbReference type="Proteomes" id="UP001630127"/>
    </source>
</evidence>
<evidence type="ECO:0000256" key="5">
    <source>
        <dbReference type="ARBA" id="ARBA00022723"/>
    </source>
</evidence>
<name>A0ABD2XTQ1_9GENT</name>